<sequence length="548" mass="60383">MNTVQYIKESFKEMIMKAQKETTPPTKVKLMSGDDYRESLRKYNPKVFVDGRQVASVVDEPAFRPGINALAFTYDYALQPELEPIALATQSNRNRVVSRMLHVNESSGDLLNKLEAVRVLCQETGCAQRYLAHDALNGVAQAVARIDDAKGTTKHRDRFNAYLAHAQDEDLSIGVAMTDAKGDRSKKPHQQANPDTYVHIVEKNGKGIVISGTKAIVTGGPYMHELLVMPGRDMGVEDKIFAVCCAVRVDDPGITIVSRPAGRPGEKLEHGDALFSRKYGQSTAVVMFDRVFVPWDRVFYAGDWEHSNVLTYSYATHHRHSCIAARAGFGDLLIGAGALMCEANGLNPGSKSNLREQMVELIKITEGFFACGVSASVYATQDQYSGSFMPDPVYSNIGKLLLATQIYDMHRIAHEVSGGLIVALPGPDEDHNPATAAKLSEVLQANPDIPYDKRIQTARFIEDLTASYQGGWYSVISLHGGGSPAAMKQEIWRNYPVGSKVELVERLLERGVLHDENRPITKNRQPGRCCDTGCTKPGQPMMIPLKKV</sequence>
<protein>
    <submittedName>
        <fullName evidence="7">4-hydroxyphenylacetate 3-hydroxylase family protein</fullName>
    </submittedName>
</protein>
<dbReference type="SUPFAM" id="SSF47203">
    <property type="entry name" value="Acyl-CoA dehydrogenase C-terminal domain-like"/>
    <property type="match status" value="1"/>
</dbReference>
<accession>A6EZR1</accession>
<keyword evidence="2 4" id="KW-0274">FAD</keyword>
<evidence type="ECO:0000256" key="4">
    <source>
        <dbReference type="PIRSR" id="PIRSR000331-2"/>
    </source>
</evidence>
<evidence type="ECO:0000256" key="3">
    <source>
        <dbReference type="ARBA" id="ARBA00023002"/>
    </source>
</evidence>
<keyword evidence="3" id="KW-0560">Oxidoreductase</keyword>
<gene>
    <name evidence="7" type="ORF">MDG893_14258</name>
</gene>
<evidence type="ECO:0000259" key="6">
    <source>
        <dbReference type="Pfam" id="PF11794"/>
    </source>
</evidence>
<dbReference type="EMBL" id="ABCP01000010">
    <property type="protein sequence ID" value="EDM48030.1"/>
    <property type="molecule type" value="Genomic_DNA"/>
</dbReference>
<evidence type="ECO:0000256" key="2">
    <source>
        <dbReference type="ARBA" id="ARBA00022827"/>
    </source>
</evidence>
<dbReference type="Gene3D" id="1.20.140.10">
    <property type="entry name" value="Butyryl-CoA Dehydrogenase, subunit A, domain 3"/>
    <property type="match status" value="1"/>
</dbReference>
<feature type="domain" description="HpaB/PvcC/4-BUDH N-terminal" evidence="6">
    <location>
        <begin position="33"/>
        <end position="299"/>
    </location>
</feature>
<dbReference type="PIRSF" id="PIRSF000331">
    <property type="entry name" value="HpaA_HpaB"/>
    <property type="match status" value="1"/>
</dbReference>
<dbReference type="STRING" id="443152.MDG893_14258"/>
<evidence type="ECO:0000259" key="5">
    <source>
        <dbReference type="Pfam" id="PF03241"/>
    </source>
</evidence>
<dbReference type="InterPro" id="IPR009100">
    <property type="entry name" value="AcylCoA_DH/oxidase_NM_dom_sf"/>
</dbReference>
<evidence type="ECO:0000313" key="8">
    <source>
        <dbReference type="Proteomes" id="UP000005856"/>
    </source>
</evidence>
<organism evidence="7 8">
    <name type="scientific">Marinobacter algicola DG893</name>
    <dbReference type="NCBI Taxonomy" id="443152"/>
    <lineage>
        <taxon>Bacteria</taxon>
        <taxon>Pseudomonadati</taxon>
        <taxon>Pseudomonadota</taxon>
        <taxon>Gammaproteobacteria</taxon>
        <taxon>Pseudomonadales</taxon>
        <taxon>Marinobacteraceae</taxon>
        <taxon>Marinobacter</taxon>
    </lineage>
</organism>
<feature type="binding site" evidence="4">
    <location>
        <position position="218"/>
    </location>
    <ligand>
        <name>FAD</name>
        <dbReference type="ChEBI" id="CHEBI:57692"/>
    </ligand>
</feature>
<keyword evidence="8" id="KW-1185">Reference proteome</keyword>
<dbReference type="Gene3D" id="1.10.3140.10">
    <property type="entry name" value="4-hydroxybutyryl-coa dehydratase, domain 1"/>
    <property type="match status" value="1"/>
</dbReference>
<dbReference type="Pfam" id="PF11794">
    <property type="entry name" value="HpaB_N"/>
    <property type="match status" value="1"/>
</dbReference>
<dbReference type="eggNOG" id="COG2368">
    <property type="taxonomic scope" value="Bacteria"/>
</dbReference>
<dbReference type="InterPro" id="IPR036250">
    <property type="entry name" value="AcylCo_DH-like_C"/>
</dbReference>
<dbReference type="InterPro" id="IPR024674">
    <property type="entry name" value="HpaB/PvcC/4-BUDH_N"/>
</dbReference>
<dbReference type="Gene3D" id="2.40.110.10">
    <property type="entry name" value="Butyryl-CoA Dehydrogenase, subunit A, domain 2"/>
    <property type="match status" value="1"/>
</dbReference>
<evidence type="ECO:0000313" key="7">
    <source>
        <dbReference type="EMBL" id="EDM48030.1"/>
    </source>
</evidence>
<evidence type="ECO:0000256" key="1">
    <source>
        <dbReference type="ARBA" id="ARBA00022630"/>
    </source>
</evidence>
<dbReference type="GO" id="GO:0016627">
    <property type="term" value="F:oxidoreductase activity, acting on the CH-CH group of donors"/>
    <property type="evidence" value="ECO:0007669"/>
    <property type="project" value="InterPro"/>
</dbReference>
<dbReference type="InterPro" id="IPR046373">
    <property type="entry name" value="Acyl-CoA_Oxase/DH_mid-dom_sf"/>
</dbReference>
<feature type="domain" description="HpaB/PvcC/4-BUDH C-terminal" evidence="5">
    <location>
        <begin position="309"/>
        <end position="508"/>
    </location>
</feature>
<dbReference type="AlphaFoldDB" id="A6EZR1"/>
<dbReference type="Proteomes" id="UP000005856">
    <property type="component" value="Unassembled WGS sequence"/>
</dbReference>
<dbReference type="PANTHER" id="PTHR36117:SF3">
    <property type="entry name" value="4-HYDROXYPHENYLACETATE 3-MONOOXYGENASE-RELATED"/>
    <property type="match status" value="1"/>
</dbReference>
<dbReference type="Pfam" id="PF03241">
    <property type="entry name" value="HpaB"/>
    <property type="match status" value="1"/>
</dbReference>
<dbReference type="SUPFAM" id="SSF56645">
    <property type="entry name" value="Acyl-CoA dehydrogenase NM domain-like"/>
    <property type="match status" value="1"/>
</dbReference>
<dbReference type="PANTHER" id="PTHR36117">
    <property type="entry name" value="4-HYDROXYPHENYLACETATE 3-MONOOXYGENASE-RELATED"/>
    <property type="match status" value="1"/>
</dbReference>
<dbReference type="InterPro" id="IPR004925">
    <property type="entry name" value="HpaB/PvcC/4-BUDH"/>
</dbReference>
<comment type="caution">
    <text evidence="7">The sequence shown here is derived from an EMBL/GenBank/DDBJ whole genome shotgun (WGS) entry which is preliminary data.</text>
</comment>
<reference evidence="7 8" key="1">
    <citation type="submission" date="2007-06" db="EMBL/GenBank/DDBJ databases">
        <authorList>
            <person name="Green D."/>
            <person name="Ferriera S."/>
            <person name="Johnson J."/>
            <person name="Kravitz S."/>
            <person name="Beeson K."/>
            <person name="Sutton G."/>
            <person name="Rogers Y.-H."/>
            <person name="Friedman R."/>
            <person name="Frazier M."/>
            <person name="Venter J.C."/>
        </authorList>
    </citation>
    <scope>NUCLEOTIDE SEQUENCE [LARGE SCALE GENOMIC DNA]</scope>
    <source>
        <strain evidence="7 8">DG893</strain>
    </source>
</reference>
<proteinExistence type="predicted"/>
<dbReference type="InterPro" id="IPR024719">
    <property type="entry name" value="HpaB/PvcC/4-BUDH_C"/>
</dbReference>
<keyword evidence="1" id="KW-0285">Flavoprotein</keyword>
<name>A6EZR1_9GAMM</name>